<protein>
    <submittedName>
        <fullName evidence="3">Universal stress protein UspA</fullName>
    </submittedName>
    <submittedName>
        <fullName evidence="4">UspA domain-containing protein</fullName>
    </submittedName>
</protein>
<dbReference type="CDD" id="cd00293">
    <property type="entry name" value="USP-like"/>
    <property type="match status" value="1"/>
</dbReference>
<dbReference type="EMBL" id="CP019285">
    <property type="protein sequence ID" value="APW99828.1"/>
    <property type="molecule type" value="Genomic_DNA"/>
</dbReference>
<dbReference type="KEGG" id="hlc:CHINAEXTREME19545"/>
<dbReference type="PANTHER" id="PTHR46268">
    <property type="entry name" value="STRESS RESPONSE PROTEIN NHAX"/>
    <property type="match status" value="1"/>
</dbReference>
<proteinExistence type="inferred from homology"/>
<accession>M0LV98</accession>
<dbReference type="Gene3D" id="3.40.50.620">
    <property type="entry name" value="HUPs"/>
    <property type="match status" value="1"/>
</dbReference>
<dbReference type="Pfam" id="PF00582">
    <property type="entry name" value="Usp"/>
    <property type="match status" value="1"/>
</dbReference>
<evidence type="ECO:0000259" key="2">
    <source>
        <dbReference type="Pfam" id="PF00582"/>
    </source>
</evidence>
<dbReference type="RefSeq" id="WP_007140545.1">
    <property type="nucleotide sequence ID" value="NZ_AOLZ01000022.1"/>
</dbReference>
<keyword evidence="5" id="KW-1185">Reference proteome</keyword>
<dbReference type="PRINTS" id="PR01438">
    <property type="entry name" value="UNVRSLSTRESS"/>
</dbReference>
<evidence type="ECO:0000256" key="1">
    <source>
        <dbReference type="ARBA" id="ARBA00008791"/>
    </source>
</evidence>
<dbReference type="Proteomes" id="UP000186547">
    <property type="component" value="Chromosome"/>
</dbReference>
<dbReference type="PATRIC" id="fig|358396.7.peg.820"/>
<dbReference type="InterPro" id="IPR006015">
    <property type="entry name" value="Universal_stress_UspA"/>
</dbReference>
<evidence type="ECO:0000313" key="3">
    <source>
        <dbReference type="EMBL" id="APW99828.1"/>
    </source>
</evidence>
<name>M0LV98_NATLA</name>
<evidence type="ECO:0000313" key="6">
    <source>
        <dbReference type="Proteomes" id="UP000186547"/>
    </source>
</evidence>
<sequence length="208" mass="22580">MYDDVLIPTDGSDDTRRSIEHGLTIAERFDATVHALSIVPEGPLGTFESEDAAPAARRAVDHVAFEADRRGIDATTAVRQGVPHEEILNYADEEGIDAIVMGTQGRTGLDRVLVGSVTERIVRMADIPVVTVRLADDLRIEGEDEAERLARDALEDRGDDPETPLSGQIYRISGTWRVSFETSGDEPLEAHVDGVTGDVAFDRPDADA</sequence>
<dbReference type="InterPro" id="IPR014729">
    <property type="entry name" value="Rossmann-like_a/b/a_fold"/>
</dbReference>
<comment type="similarity">
    <text evidence="1">Belongs to the universal stress protein A family.</text>
</comment>
<feature type="domain" description="UspA" evidence="2">
    <location>
        <begin position="1"/>
        <end position="133"/>
    </location>
</feature>
<dbReference type="SUPFAM" id="SSF52402">
    <property type="entry name" value="Adenine nucleotide alpha hydrolases-like"/>
    <property type="match status" value="1"/>
</dbReference>
<reference evidence="4 5" key="2">
    <citation type="journal article" date="2014" name="PLoS Genet.">
        <title>Phylogenetically driven sequencing of extremely halophilic archaea reveals strategies for static and dynamic osmo-response.</title>
        <authorList>
            <person name="Becker E.A."/>
            <person name="Seitzer P.M."/>
            <person name="Tritt A."/>
            <person name="Larsen D."/>
            <person name="Krusor M."/>
            <person name="Yao A.I."/>
            <person name="Wu D."/>
            <person name="Madern D."/>
            <person name="Eisen J.A."/>
            <person name="Darling A.E."/>
            <person name="Facciotti M.T."/>
        </authorList>
    </citation>
    <scope>NUCLEOTIDE SEQUENCE [LARGE SCALE GENOMIC DNA]</scope>
    <source>
        <strain evidence="4 5">AJ5</strain>
    </source>
</reference>
<dbReference type="EMBL" id="AOLZ01000022">
    <property type="protein sequence ID" value="EMA35990.1"/>
    <property type="molecule type" value="Genomic_DNA"/>
</dbReference>
<organism evidence="4 5">
    <name type="scientific">Natronobacterium lacisalsi AJ5</name>
    <dbReference type="NCBI Taxonomy" id="358396"/>
    <lineage>
        <taxon>Archaea</taxon>
        <taxon>Methanobacteriati</taxon>
        <taxon>Methanobacteriota</taxon>
        <taxon>Stenosarchaea group</taxon>
        <taxon>Halobacteria</taxon>
        <taxon>Halobacteriales</taxon>
        <taxon>Natrialbaceae</taxon>
        <taxon>Natronobacterium</taxon>
    </lineage>
</organism>
<dbReference type="AlphaFoldDB" id="M0LV98"/>
<dbReference type="PANTHER" id="PTHR46268:SF6">
    <property type="entry name" value="UNIVERSAL STRESS PROTEIN UP12"/>
    <property type="match status" value="1"/>
</dbReference>
<gene>
    <name evidence="4" type="ORF">C445_04003</name>
    <name evidence="3" type="ORF">CHINAEXTREME_19545</name>
</gene>
<dbReference type="STRING" id="358396.CHINAEXTREME_19545"/>
<dbReference type="Proteomes" id="UP000011555">
    <property type="component" value="Unassembled WGS sequence"/>
</dbReference>
<dbReference type="eggNOG" id="arCOG02053">
    <property type="taxonomic scope" value="Archaea"/>
</dbReference>
<dbReference type="GeneID" id="30923367"/>
<evidence type="ECO:0000313" key="5">
    <source>
        <dbReference type="Proteomes" id="UP000011555"/>
    </source>
</evidence>
<dbReference type="InterPro" id="IPR006016">
    <property type="entry name" value="UspA"/>
</dbReference>
<reference evidence="3 6" key="1">
    <citation type="journal article" date="2011" name="J. Bacteriol.">
        <title>Genome sequence of Halobiforma lacisalsi AJ5, an extremely halophilic archaeon which harbors a bop gene.</title>
        <authorList>
            <person name="Jiang X."/>
            <person name="Wang S."/>
            <person name="Cheng H."/>
            <person name="Huo Y."/>
            <person name="Zhang X."/>
            <person name="Zhu X."/>
            <person name="Han X."/>
            <person name="Ni P."/>
            <person name="Wu M."/>
        </authorList>
    </citation>
    <scope>NUCLEOTIDE SEQUENCE [LARGE SCALE GENOMIC DNA]</scope>
    <source>
        <strain evidence="3 6">AJ5</strain>
    </source>
</reference>
<reference evidence="3" key="3">
    <citation type="submission" date="2017-01" db="EMBL/GenBank/DDBJ databases">
        <authorList>
            <person name="Mah S.A."/>
            <person name="Swanson W.J."/>
            <person name="Moy G.W."/>
            <person name="Vacquier V.D."/>
        </authorList>
    </citation>
    <scope>NUCLEOTIDE SEQUENCE</scope>
    <source>
        <strain evidence="3">AJ5</strain>
    </source>
</reference>
<evidence type="ECO:0000313" key="4">
    <source>
        <dbReference type="EMBL" id="EMA35990.1"/>
    </source>
</evidence>